<accession>Q5KQC4</accession>
<organism evidence="1 2">
    <name type="scientific">Oryza sativa subsp. japonica</name>
    <name type="common">Rice</name>
    <dbReference type="NCBI Taxonomy" id="39947"/>
    <lineage>
        <taxon>Eukaryota</taxon>
        <taxon>Viridiplantae</taxon>
        <taxon>Streptophyta</taxon>
        <taxon>Embryophyta</taxon>
        <taxon>Tracheophyta</taxon>
        <taxon>Spermatophyta</taxon>
        <taxon>Magnoliopsida</taxon>
        <taxon>Liliopsida</taxon>
        <taxon>Poales</taxon>
        <taxon>Poaceae</taxon>
        <taxon>BOP clade</taxon>
        <taxon>Oryzoideae</taxon>
        <taxon>Oryzeae</taxon>
        <taxon>Oryzinae</taxon>
        <taxon>Oryza</taxon>
        <taxon>Oryza sativa</taxon>
    </lineage>
</organism>
<evidence type="ECO:0000313" key="2">
    <source>
        <dbReference type="Proteomes" id="UP000000763"/>
    </source>
</evidence>
<dbReference type="Proteomes" id="UP000000763">
    <property type="component" value="Chromosome 5"/>
</dbReference>
<dbReference type="AlphaFoldDB" id="Q5KQC4"/>
<proteinExistence type="predicted"/>
<name>Q5KQC4_ORYSJ</name>
<protein>
    <submittedName>
        <fullName evidence="1">Uncharacterized protein</fullName>
    </submittedName>
</protein>
<sequence>MTIVRTQEHYWTDRAPSGFYEVLASTRCNLHNRTTTEERHQGYGSNDTPTSCLILKRLAMVDEMSPPILVELLTSSLVLSAAPEHAPIPPVIADNDNVPFPLIMLLAVLQMWTLPIPSSDQLQNNSLSMT</sequence>
<dbReference type="EMBL" id="AC152972">
    <property type="protein sequence ID" value="AAW56904.1"/>
    <property type="molecule type" value="Genomic_DNA"/>
</dbReference>
<evidence type="ECO:0000313" key="1">
    <source>
        <dbReference type="EMBL" id="AAW56904.1"/>
    </source>
</evidence>
<gene>
    <name evidence="1" type="primary">OSJNOa0048I04.1</name>
</gene>
<reference evidence="2" key="2">
    <citation type="journal article" date="2008" name="Nucleic Acids Res.">
        <title>The rice annotation project database (RAP-DB): 2008 update.</title>
        <authorList>
            <consortium name="The rice annotation project (RAP)"/>
        </authorList>
    </citation>
    <scope>GENOME REANNOTATION</scope>
    <source>
        <strain evidence="2">cv. Nipponbare</strain>
    </source>
</reference>
<reference evidence="2" key="1">
    <citation type="journal article" date="2005" name="Nature">
        <title>The map-based sequence of the rice genome.</title>
        <authorList>
            <consortium name="International rice genome sequencing project (IRGSP)"/>
            <person name="Matsumoto T."/>
            <person name="Wu J."/>
            <person name="Kanamori H."/>
            <person name="Katayose Y."/>
            <person name="Fujisawa M."/>
            <person name="Namiki N."/>
            <person name="Mizuno H."/>
            <person name="Yamamoto K."/>
            <person name="Antonio B.A."/>
            <person name="Baba T."/>
            <person name="Sakata K."/>
            <person name="Nagamura Y."/>
            <person name="Aoki H."/>
            <person name="Arikawa K."/>
            <person name="Arita K."/>
            <person name="Bito T."/>
            <person name="Chiden Y."/>
            <person name="Fujitsuka N."/>
            <person name="Fukunaka R."/>
            <person name="Hamada M."/>
            <person name="Harada C."/>
            <person name="Hayashi A."/>
            <person name="Hijishita S."/>
            <person name="Honda M."/>
            <person name="Hosokawa S."/>
            <person name="Ichikawa Y."/>
            <person name="Idonuma A."/>
            <person name="Iijima M."/>
            <person name="Ikeda M."/>
            <person name="Ikeno M."/>
            <person name="Ito K."/>
            <person name="Ito S."/>
            <person name="Ito T."/>
            <person name="Ito Y."/>
            <person name="Ito Y."/>
            <person name="Iwabuchi A."/>
            <person name="Kamiya K."/>
            <person name="Karasawa W."/>
            <person name="Kurita K."/>
            <person name="Katagiri S."/>
            <person name="Kikuta A."/>
            <person name="Kobayashi H."/>
            <person name="Kobayashi N."/>
            <person name="Machita K."/>
            <person name="Maehara T."/>
            <person name="Masukawa M."/>
            <person name="Mizubayashi T."/>
            <person name="Mukai Y."/>
            <person name="Nagasaki H."/>
            <person name="Nagata Y."/>
            <person name="Naito S."/>
            <person name="Nakashima M."/>
            <person name="Nakama Y."/>
            <person name="Nakamichi Y."/>
            <person name="Nakamura M."/>
            <person name="Meguro A."/>
            <person name="Negishi M."/>
            <person name="Ohta I."/>
            <person name="Ohta T."/>
            <person name="Okamoto M."/>
            <person name="Ono N."/>
            <person name="Saji S."/>
            <person name="Sakaguchi M."/>
            <person name="Sakai K."/>
            <person name="Shibata M."/>
            <person name="Shimokawa T."/>
            <person name="Song J."/>
            <person name="Takazaki Y."/>
            <person name="Terasawa K."/>
            <person name="Tsugane M."/>
            <person name="Tsuji K."/>
            <person name="Ueda S."/>
            <person name="Waki K."/>
            <person name="Yamagata H."/>
            <person name="Yamamoto M."/>
            <person name="Yamamoto S."/>
            <person name="Yamane H."/>
            <person name="Yoshiki S."/>
            <person name="Yoshihara R."/>
            <person name="Yukawa K."/>
            <person name="Zhong H."/>
            <person name="Yano M."/>
            <person name="Yuan Q."/>
            <person name="Ouyang S."/>
            <person name="Liu J."/>
            <person name="Jones K.M."/>
            <person name="Gansberger K."/>
            <person name="Moffat K."/>
            <person name="Hill J."/>
            <person name="Bera J."/>
            <person name="Fadrosh D."/>
            <person name="Jin S."/>
            <person name="Johri S."/>
            <person name="Kim M."/>
            <person name="Overton L."/>
            <person name="Reardon M."/>
            <person name="Tsitrin T."/>
            <person name="Vuong H."/>
            <person name="Weaver B."/>
            <person name="Ciecko A."/>
            <person name="Tallon L."/>
            <person name="Jackson J."/>
            <person name="Pai G."/>
            <person name="Aken S.V."/>
            <person name="Utterback T."/>
            <person name="Reidmuller S."/>
            <person name="Feldblyum T."/>
            <person name="Hsiao J."/>
            <person name="Zismann V."/>
            <person name="Iobst S."/>
            <person name="de Vazeille A.R."/>
            <person name="Buell C.R."/>
            <person name="Ying K."/>
            <person name="Li Y."/>
            <person name="Lu T."/>
            <person name="Huang Y."/>
            <person name="Zhao Q."/>
            <person name="Feng Q."/>
            <person name="Zhang L."/>
            <person name="Zhu J."/>
            <person name="Weng Q."/>
            <person name="Mu J."/>
            <person name="Lu Y."/>
            <person name="Fan D."/>
            <person name="Liu Y."/>
            <person name="Guan J."/>
            <person name="Zhang Y."/>
            <person name="Yu S."/>
            <person name="Liu X."/>
            <person name="Zhang Y."/>
            <person name="Hong G."/>
            <person name="Han B."/>
            <person name="Choisne N."/>
            <person name="Demange N."/>
            <person name="Orjeda G."/>
            <person name="Samain S."/>
            <person name="Cattolico L."/>
            <person name="Pelletier E."/>
            <person name="Couloux A."/>
            <person name="Segurens B."/>
            <person name="Wincker P."/>
            <person name="D'Hont A."/>
            <person name="Scarpelli C."/>
            <person name="Weissenbach J."/>
            <person name="Salanoubat M."/>
            <person name="Quetier F."/>
            <person name="Yu Y."/>
            <person name="Kim H.R."/>
            <person name="Rambo T."/>
            <person name="Currie J."/>
            <person name="Collura K."/>
            <person name="Luo M."/>
            <person name="Yang T."/>
            <person name="Ammiraju J.S.S."/>
            <person name="Engler F."/>
            <person name="Soderlund C."/>
            <person name="Wing R.A."/>
            <person name="Palmer L.E."/>
            <person name="de la Bastide M."/>
            <person name="Spiegel L."/>
            <person name="Nascimento L."/>
            <person name="Zutavern T."/>
            <person name="O'Shaughnessy A."/>
            <person name="Dike S."/>
            <person name="Dedhia N."/>
            <person name="Preston R."/>
            <person name="Balija V."/>
            <person name="McCombie W.R."/>
            <person name="Chow T."/>
            <person name="Chen H."/>
            <person name="Chung M."/>
            <person name="Chen C."/>
            <person name="Shaw J."/>
            <person name="Wu H."/>
            <person name="Hsiao K."/>
            <person name="Chao Y."/>
            <person name="Chu M."/>
            <person name="Cheng C."/>
            <person name="Hour A."/>
            <person name="Lee P."/>
            <person name="Lin S."/>
            <person name="Lin Y."/>
            <person name="Liou J."/>
            <person name="Liu S."/>
            <person name="Hsing Y."/>
            <person name="Raghuvanshi S."/>
            <person name="Mohanty A."/>
            <person name="Bharti A.K."/>
            <person name="Gaur A."/>
            <person name="Gupta V."/>
            <person name="Kumar D."/>
            <person name="Ravi V."/>
            <person name="Vij S."/>
            <person name="Kapur A."/>
            <person name="Khurana P."/>
            <person name="Khurana P."/>
            <person name="Khurana J.P."/>
            <person name="Tyagi A.K."/>
            <person name="Gaikwad K."/>
            <person name="Singh A."/>
            <person name="Dalal V."/>
            <person name="Srivastava S."/>
            <person name="Dixit A."/>
            <person name="Pal A.K."/>
            <person name="Ghazi I.A."/>
            <person name="Yadav M."/>
            <person name="Pandit A."/>
            <person name="Bhargava A."/>
            <person name="Sureshbabu K."/>
            <person name="Batra K."/>
            <person name="Sharma T.R."/>
            <person name="Mohapatra T."/>
            <person name="Singh N.K."/>
            <person name="Messing J."/>
            <person name="Nelson A.B."/>
            <person name="Fuks G."/>
            <person name="Kavchok S."/>
            <person name="Keizer G."/>
            <person name="Linton E."/>
            <person name="Llaca V."/>
            <person name="Song R."/>
            <person name="Tanyolac B."/>
            <person name="Young S."/>
            <person name="Ho-Il K."/>
            <person name="Hahn J.H."/>
            <person name="Sangsakoo G."/>
            <person name="Vanavichit A."/>
            <person name="de Mattos Luiz.A.T."/>
            <person name="Zimmer P.D."/>
            <person name="Malone G."/>
            <person name="Dellagostin O."/>
            <person name="de Oliveira A.C."/>
            <person name="Bevan M."/>
            <person name="Bancroft I."/>
            <person name="Minx P."/>
            <person name="Cordum H."/>
            <person name="Wilson R."/>
            <person name="Cheng Z."/>
            <person name="Jin W."/>
            <person name="Jiang J."/>
            <person name="Leong S.A."/>
            <person name="Iwama H."/>
            <person name="Gojobori T."/>
            <person name="Itoh T."/>
            <person name="Niimura Y."/>
            <person name="Fujii Y."/>
            <person name="Habara T."/>
            <person name="Sakai H."/>
            <person name="Sato Y."/>
            <person name="Wilson G."/>
            <person name="Kumar K."/>
            <person name="McCouch S."/>
            <person name="Juretic N."/>
            <person name="Hoen D."/>
            <person name="Wright S."/>
            <person name="Bruskiewich R."/>
            <person name="Bureau T."/>
            <person name="Miyao A."/>
            <person name="Hirochika H."/>
            <person name="Nishikawa T."/>
            <person name="Kadowaki K."/>
            <person name="Sugiura M."/>
            <person name="Burr B."/>
            <person name="Sasaki T."/>
        </authorList>
    </citation>
    <scope>NUCLEOTIDE SEQUENCE [LARGE SCALE GENOMIC DNA]</scope>
    <source>
        <strain evidence="2">cv. Nipponbare</strain>
    </source>
</reference>